<dbReference type="PANTHER" id="PTHR33221">
    <property type="entry name" value="WINGED HELIX-TURN-HELIX TRANSCRIPTIONAL REGULATOR, RRF2 FAMILY"/>
    <property type="match status" value="1"/>
</dbReference>
<dbReference type="SUPFAM" id="SSF46785">
    <property type="entry name" value="Winged helix' DNA-binding domain"/>
    <property type="match status" value="1"/>
</dbReference>
<dbReference type="AlphaFoldDB" id="A0A387BQL2"/>
<evidence type="ECO:0000313" key="1">
    <source>
        <dbReference type="EMBL" id="AYG04364.1"/>
    </source>
</evidence>
<dbReference type="PROSITE" id="PS01332">
    <property type="entry name" value="HTH_RRF2_1"/>
    <property type="match status" value="1"/>
</dbReference>
<dbReference type="InterPro" id="IPR036388">
    <property type="entry name" value="WH-like_DNA-bd_sf"/>
</dbReference>
<sequence length="101" mass="10728">MHCCWLLAQTNGEKPLPRRSLAEFFELPEPYLAKVLKQLTAAGILSSTAGVGGGYRLARPAAKITALEVVRAVNGEAAIFHCAEIRQNGPVGLSPGQCTQP</sequence>
<dbReference type="OrthoDB" id="9808360at2"/>
<keyword evidence="2" id="KW-1185">Reference proteome</keyword>
<gene>
    <name evidence="1" type="ORF">D7I44_13060</name>
</gene>
<dbReference type="InterPro" id="IPR030489">
    <property type="entry name" value="TR_Rrf2-type_CS"/>
</dbReference>
<dbReference type="NCBIfam" id="TIGR00738">
    <property type="entry name" value="rrf2_super"/>
    <property type="match status" value="1"/>
</dbReference>
<dbReference type="KEGG" id="gry:D7I44_13060"/>
<organism evidence="1 2">
    <name type="scientific">Gryllotalpicola protaetiae</name>
    <dbReference type="NCBI Taxonomy" id="2419771"/>
    <lineage>
        <taxon>Bacteria</taxon>
        <taxon>Bacillati</taxon>
        <taxon>Actinomycetota</taxon>
        <taxon>Actinomycetes</taxon>
        <taxon>Micrococcales</taxon>
        <taxon>Microbacteriaceae</taxon>
        <taxon>Gryllotalpicola</taxon>
    </lineage>
</organism>
<dbReference type="InterPro" id="IPR036390">
    <property type="entry name" value="WH_DNA-bd_sf"/>
</dbReference>
<dbReference type="RefSeq" id="WP_120789894.1">
    <property type="nucleotide sequence ID" value="NZ_CP032624.1"/>
</dbReference>
<dbReference type="Proteomes" id="UP000275069">
    <property type="component" value="Chromosome"/>
</dbReference>
<dbReference type="InterPro" id="IPR000944">
    <property type="entry name" value="Tscrpt_reg_Rrf2"/>
</dbReference>
<evidence type="ECO:0000313" key="2">
    <source>
        <dbReference type="Proteomes" id="UP000275069"/>
    </source>
</evidence>
<accession>A0A387BQL2</accession>
<dbReference type="Pfam" id="PF02082">
    <property type="entry name" value="Rrf2"/>
    <property type="match status" value="1"/>
</dbReference>
<dbReference type="EMBL" id="CP032624">
    <property type="protein sequence ID" value="AYG04364.1"/>
    <property type="molecule type" value="Genomic_DNA"/>
</dbReference>
<protein>
    <submittedName>
        <fullName evidence="1">Rrf2 family transcriptional regulator</fullName>
    </submittedName>
</protein>
<dbReference type="PROSITE" id="PS51197">
    <property type="entry name" value="HTH_RRF2_2"/>
    <property type="match status" value="1"/>
</dbReference>
<proteinExistence type="predicted"/>
<name>A0A387BQL2_9MICO</name>
<reference evidence="1 2" key="1">
    <citation type="submission" date="2018-09" db="EMBL/GenBank/DDBJ databases">
        <title>Genome sequencing of strain 2DFW10M-5.</title>
        <authorList>
            <person name="Heo J."/>
            <person name="Kim S.-J."/>
            <person name="Kwon S.-W."/>
        </authorList>
    </citation>
    <scope>NUCLEOTIDE SEQUENCE [LARGE SCALE GENOMIC DNA]</scope>
    <source>
        <strain evidence="1 2">2DFW10M-5</strain>
    </source>
</reference>
<dbReference type="GO" id="GO:0005829">
    <property type="term" value="C:cytosol"/>
    <property type="evidence" value="ECO:0007669"/>
    <property type="project" value="TreeGrafter"/>
</dbReference>
<dbReference type="Gene3D" id="1.10.10.10">
    <property type="entry name" value="Winged helix-like DNA-binding domain superfamily/Winged helix DNA-binding domain"/>
    <property type="match status" value="1"/>
</dbReference>
<dbReference type="PANTHER" id="PTHR33221:SF13">
    <property type="entry name" value="TRANSCRIPTIONAL REGULATOR-RELATED"/>
    <property type="match status" value="1"/>
</dbReference>
<dbReference type="GO" id="GO:0003700">
    <property type="term" value="F:DNA-binding transcription factor activity"/>
    <property type="evidence" value="ECO:0007669"/>
    <property type="project" value="TreeGrafter"/>
</dbReference>